<accession>A0A7W8M9S4</accession>
<gene>
    <name evidence="1" type="ORF">HNQ70_003369</name>
</gene>
<reference evidence="1 2" key="1">
    <citation type="submission" date="2020-08" db="EMBL/GenBank/DDBJ databases">
        <title>Genomic Encyclopedia of Type Strains, Phase IV (KMG-IV): sequencing the most valuable type-strain genomes for metagenomic binning, comparative biology and taxonomic classification.</title>
        <authorList>
            <person name="Goeker M."/>
        </authorList>
    </citation>
    <scope>NUCLEOTIDE SEQUENCE [LARGE SCALE GENOMIC DNA]</scope>
    <source>
        <strain evidence="1 2">DSM 29781</strain>
    </source>
</reference>
<dbReference type="SUPFAM" id="SSF47240">
    <property type="entry name" value="Ferritin-like"/>
    <property type="match status" value="1"/>
</dbReference>
<protein>
    <recommendedName>
        <fullName evidence="3">Ferritin-like domain-containing protein</fullName>
    </recommendedName>
</protein>
<evidence type="ECO:0000313" key="2">
    <source>
        <dbReference type="Proteomes" id="UP000532440"/>
    </source>
</evidence>
<comment type="caution">
    <text evidence="1">The sequence shown here is derived from an EMBL/GenBank/DDBJ whole genome shotgun (WGS) entry which is preliminary data.</text>
</comment>
<dbReference type="InterPro" id="IPR009078">
    <property type="entry name" value="Ferritin-like_SF"/>
</dbReference>
<keyword evidence="2" id="KW-1185">Reference proteome</keyword>
<proteinExistence type="predicted"/>
<sequence>MEATPYTLDVPRYARTIEVSKRIRWDIDRDVIRGRTFDLSHAFLPDGLSLADELPFLSPAEHRFLSQVQGRTYANMFGLVERFISAKMLDVSREHWLGDQTALEAIVRFTDEELKHQELFRRIELLAGAGMPPGYLFEVPPNDVAAFVLGKCTWAVLALTCNIELFSQAHYRASIDAATDLSPLFKDVFLFHWKEESQHAIIDELEWGREDASLDDAQRDAAVDDLIALVAGVDGILQGQAKADAAYFLDVCGMARDGARAEQVNATLLKAYRWQYIVSGTLEPRFQKLLRGMISAAQLTHIEAALAPLSYAVPAQARVADIPAARQPGSSPSQVPKS</sequence>
<name>A0A7W8M9S4_9BURK</name>
<organism evidence="1 2">
    <name type="scientific">Quisquiliibacterium transsilvanicum</name>
    <dbReference type="NCBI Taxonomy" id="1549638"/>
    <lineage>
        <taxon>Bacteria</taxon>
        <taxon>Pseudomonadati</taxon>
        <taxon>Pseudomonadota</taxon>
        <taxon>Betaproteobacteria</taxon>
        <taxon>Burkholderiales</taxon>
        <taxon>Burkholderiaceae</taxon>
        <taxon>Quisquiliibacterium</taxon>
    </lineage>
</organism>
<evidence type="ECO:0000313" key="1">
    <source>
        <dbReference type="EMBL" id="MBB5273341.1"/>
    </source>
</evidence>
<evidence type="ECO:0008006" key="3">
    <source>
        <dbReference type="Google" id="ProtNLM"/>
    </source>
</evidence>
<dbReference type="RefSeq" id="WP_246435017.1">
    <property type="nucleotide sequence ID" value="NZ_BAABEW010000024.1"/>
</dbReference>
<dbReference type="AlphaFoldDB" id="A0A7W8M9S4"/>
<dbReference type="Proteomes" id="UP000532440">
    <property type="component" value="Unassembled WGS sequence"/>
</dbReference>
<dbReference type="EMBL" id="JACHGB010000006">
    <property type="protein sequence ID" value="MBB5273341.1"/>
    <property type="molecule type" value="Genomic_DNA"/>
</dbReference>